<dbReference type="PANTHER" id="PTHR45846:SF1">
    <property type="entry name" value="TRNA-DIHYDROURIDINE(47) SYNTHASE [NAD(P)(+)]-LIKE"/>
    <property type="match status" value="1"/>
</dbReference>
<evidence type="ECO:0000256" key="5">
    <source>
        <dbReference type="ARBA" id="ARBA00022857"/>
    </source>
</evidence>
<dbReference type="Proteomes" id="UP000321606">
    <property type="component" value="Chromosome"/>
</dbReference>
<dbReference type="Pfam" id="PF01207">
    <property type="entry name" value="Dus"/>
    <property type="match status" value="1"/>
</dbReference>
<feature type="binding site" evidence="9">
    <location>
        <position position="61"/>
    </location>
    <ligand>
        <name>FMN</name>
        <dbReference type="ChEBI" id="CHEBI:58210"/>
    </ligand>
</feature>
<feature type="binding site" evidence="9">
    <location>
        <begin position="7"/>
        <end position="9"/>
    </location>
    <ligand>
        <name>FMN</name>
        <dbReference type="ChEBI" id="CHEBI:58210"/>
    </ligand>
</feature>
<dbReference type="SUPFAM" id="SSF51395">
    <property type="entry name" value="FMN-linked oxidoreductases"/>
    <property type="match status" value="1"/>
</dbReference>
<evidence type="ECO:0000256" key="8">
    <source>
        <dbReference type="PIRSR" id="PIRSR006621-1"/>
    </source>
</evidence>
<dbReference type="AlphaFoldDB" id="A0A510JBG1"/>
<dbReference type="PIRSF" id="PIRSF006621">
    <property type="entry name" value="Dus"/>
    <property type="match status" value="1"/>
</dbReference>
<dbReference type="PANTHER" id="PTHR45846">
    <property type="entry name" value="TRNA-DIHYDROURIDINE(47) SYNTHASE [NAD(P)(+)]-LIKE"/>
    <property type="match status" value="1"/>
</dbReference>
<dbReference type="GO" id="GO:0003723">
    <property type="term" value="F:RNA binding"/>
    <property type="evidence" value="ECO:0007669"/>
    <property type="project" value="TreeGrafter"/>
</dbReference>
<comment type="function">
    <text evidence="7">Catalyzes the synthesis of 5,6-dihydrouridine (D), a modified base found in the D-loop of most tRNAs, via the reduction of the C5-C6 double bond in target uridines.</text>
</comment>
<keyword evidence="6 7" id="KW-0560">Oxidoreductase</keyword>
<gene>
    <name evidence="11" type="ORF">JCM16774_0691</name>
</gene>
<evidence type="ECO:0000256" key="9">
    <source>
        <dbReference type="PIRSR" id="PIRSR006621-2"/>
    </source>
</evidence>
<evidence type="ECO:0000313" key="11">
    <source>
        <dbReference type="EMBL" id="BBM35761.1"/>
    </source>
</evidence>
<dbReference type="InterPro" id="IPR013785">
    <property type="entry name" value="Aldolase_TIM"/>
</dbReference>
<evidence type="ECO:0000256" key="3">
    <source>
        <dbReference type="ARBA" id="ARBA00022643"/>
    </source>
</evidence>
<reference evidence="11 12" key="1">
    <citation type="submission" date="2019-07" db="EMBL/GenBank/DDBJ databases">
        <title>Complete Genome Sequence of Leptotrichia goodfellowii Strain JCM 16774.</title>
        <authorList>
            <person name="Watanabe S."/>
            <person name="Cui L."/>
        </authorList>
    </citation>
    <scope>NUCLEOTIDE SEQUENCE [LARGE SCALE GENOMIC DNA]</scope>
    <source>
        <strain evidence="11 12">JCM16774</strain>
    </source>
</reference>
<dbReference type="RefSeq" id="WP_026737258.1">
    <property type="nucleotide sequence ID" value="NZ_AP019822.1"/>
</dbReference>
<feature type="binding site" evidence="9">
    <location>
        <begin position="217"/>
        <end position="218"/>
    </location>
    <ligand>
        <name>FMN</name>
        <dbReference type="ChEBI" id="CHEBI:58210"/>
    </ligand>
</feature>
<keyword evidence="2 7" id="KW-0285">Flavoprotein</keyword>
<keyword evidence="9" id="KW-0547">Nucleotide-binding</keyword>
<dbReference type="STRING" id="714315.GCA_000516535_00689"/>
<evidence type="ECO:0000256" key="1">
    <source>
        <dbReference type="ARBA" id="ARBA00001917"/>
    </source>
</evidence>
<comment type="cofactor">
    <cofactor evidence="1 7 9">
        <name>FMN</name>
        <dbReference type="ChEBI" id="CHEBI:58210"/>
    </cofactor>
</comment>
<dbReference type="PROSITE" id="PS01136">
    <property type="entry name" value="UPF0034"/>
    <property type="match status" value="1"/>
</dbReference>
<dbReference type="CDD" id="cd02801">
    <property type="entry name" value="DUS_like_FMN"/>
    <property type="match status" value="1"/>
</dbReference>
<sequence>MKIYISPMAGYTDYSYRKILKKFNPDLLFTEMVSAHLLNENDEATEKELLKCDDKENEGVQVFGNDKNELIKAFLKLENKGFKNLNLNMGCPQTKIIKNGAGSALLPQTDFVDSLLSELKSKLSDKTKLSIKIRIGYRDFSSPELYIDLANKYNLDFICIHGRTREQLYNGKADWDIVSELSNRPRKIDFIGNGDLFEAKDIVSLIKKSNLDGIMLSRGIIGNPWLISQIRELLNLGEITTFPDFDTVKNAVLEHISYLEENKGKIVAALEINKYLQPYFKRFETEDLKNNLKEIIIERDIDKKIKDIEKL</sequence>
<evidence type="ECO:0000256" key="2">
    <source>
        <dbReference type="ARBA" id="ARBA00022630"/>
    </source>
</evidence>
<dbReference type="InterPro" id="IPR018517">
    <property type="entry name" value="tRNA_hU_synthase_CS"/>
</dbReference>
<proteinExistence type="inferred from homology"/>
<feature type="binding site" evidence="9">
    <location>
        <position position="132"/>
    </location>
    <ligand>
        <name>FMN</name>
        <dbReference type="ChEBI" id="CHEBI:58210"/>
    </ligand>
</feature>
<protein>
    <recommendedName>
        <fullName evidence="7">tRNA-dihydrouridine synthase</fullName>
        <ecNumber evidence="7">1.3.1.-</ecNumber>
    </recommendedName>
</protein>
<feature type="active site" description="Proton donor" evidence="8">
    <location>
        <position position="91"/>
    </location>
</feature>
<dbReference type="InterPro" id="IPR035587">
    <property type="entry name" value="DUS-like_FMN-bd"/>
</dbReference>
<keyword evidence="5" id="KW-0521">NADP</keyword>
<accession>A0A510JBG1</accession>
<keyword evidence="4 7" id="KW-0819">tRNA processing</keyword>
<dbReference type="EC" id="1.3.1.-" evidence="7"/>
<evidence type="ECO:0000259" key="10">
    <source>
        <dbReference type="Pfam" id="PF01207"/>
    </source>
</evidence>
<dbReference type="EMBL" id="AP019822">
    <property type="protein sequence ID" value="BBM35761.1"/>
    <property type="molecule type" value="Genomic_DNA"/>
</dbReference>
<dbReference type="GO" id="GO:0017150">
    <property type="term" value="F:tRNA dihydrouridine synthase activity"/>
    <property type="evidence" value="ECO:0007669"/>
    <property type="project" value="InterPro"/>
</dbReference>
<name>A0A510JBG1_9FUSO</name>
<dbReference type="Gene3D" id="3.20.20.70">
    <property type="entry name" value="Aldolase class I"/>
    <property type="match status" value="1"/>
</dbReference>
<evidence type="ECO:0000256" key="7">
    <source>
        <dbReference type="PIRNR" id="PIRNR006621"/>
    </source>
</evidence>
<dbReference type="InterPro" id="IPR001269">
    <property type="entry name" value="DUS_fam"/>
</dbReference>
<dbReference type="KEGG" id="lgo:JCM16774_0691"/>
<keyword evidence="3 7" id="KW-0288">FMN</keyword>
<evidence type="ECO:0000313" key="12">
    <source>
        <dbReference type="Proteomes" id="UP000321606"/>
    </source>
</evidence>
<evidence type="ECO:0000256" key="4">
    <source>
        <dbReference type="ARBA" id="ARBA00022694"/>
    </source>
</evidence>
<feature type="binding site" evidence="9">
    <location>
        <position position="161"/>
    </location>
    <ligand>
        <name>FMN</name>
        <dbReference type="ChEBI" id="CHEBI:58210"/>
    </ligand>
</feature>
<dbReference type="GO" id="GO:0050660">
    <property type="term" value="F:flavin adenine dinucleotide binding"/>
    <property type="evidence" value="ECO:0007669"/>
    <property type="project" value="InterPro"/>
</dbReference>
<feature type="domain" description="DUS-like FMN-binding" evidence="10">
    <location>
        <begin position="5"/>
        <end position="296"/>
    </location>
</feature>
<organism evidence="11 12">
    <name type="scientific">Pseudoleptotrichia goodfellowii</name>
    <dbReference type="NCBI Taxonomy" id="157692"/>
    <lineage>
        <taxon>Bacteria</taxon>
        <taxon>Fusobacteriati</taxon>
        <taxon>Fusobacteriota</taxon>
        <taxon>Fusobacteriia</taxon>
        <taxon>Fusobacteriales</taxon>
        <taxon>Leptotrichiaceae</taxon>
        <taxon>Pseudoleptotrichia</taxon>
    </lineage>
</organism>
<dbReference type="OrthoDB" id="9764501at2"/>
<comment type="similarity">
    <text evidence="7">Belongs to the dus family.</text>
</comment>
<evidence type="ECO:0000256" key="6">
    <source>
        <dbReference type="ARBA" id="ARBA00023002"/>
    </source>
</evidence>